<reference evidence="1" key="1">
    <citation type="submission" date="2022-05" db="EMBL/GenBank/DDBJ databases">
        <title>The Musa troglodytarum L. genome provides insights into the mechanism of non-climacteric behaviour and enrichment of carotenoids.</title>
        <authorList>
            <person name="Wang J."/>
        </authorList>
    </citation>
    <scope>NUCLEOTIDE SEQUENCE</scope>
    <source>
        <tissue evidence="1">Leaf</tissue>
    </source>
</reference>
<name>A0A9E7EEE3_9LILI</name>
<organism evidence="1 2">
    <name type="scientific">Musa troglodytarum</name>
    <name type="common">fe'i banana</name>
    <dbReference type="NCBI Taxonomy" id="320322"/>
    <lineage>
        <taxon>Eukaryota</taxon>
        <taxon>Viridiplantae</taxon>
        <taxon>Streptophyta</taxon>
        <taxon>Embryophyta</taxon>
        <taxon>Tracheophyta</taxon>
        <taxon>Spermatophyta</taxon>
        <taxon>Magnoliopsida</taxon>
        <taxon>Liliopsida</taxon>
        <taxon>Zingiberales</taxon>
        <taxon>Musaceae</taxon>
        <taxon>Musa</taxon>
    </lineage>
</organism>
<dbReference type="Proteomes" id="UP001055439">
    <property type="component" value="Chromosome 1"/>
</dbReference>
<sequence>MAFLACTRPGGCGGERIRFERICSKVETSKHDRRGRVCPRNLWFLFRFCLAA</sequence>
<gene>
    <name evidence="1" type="ORF">MUK42_36802</name>
</gene>
<accession>A0A9E7EEE3</accession>
<proteinExistence type="predicted"/>
<protein>
    <submittedName>
        <fullName evidence="1">Uncharacterized protein</fullName>
    </submittedName>
</protein>
<dbReference type="AlphaFoldDB" id="A0A9E7EEE3"/>
<keyword evidence="2" id="KW-1185">Reference proteome</keyword>
<dbReference type="EMBL" id="CP097502">
    <property type="protein sequence ID" value="URD75413.1"/>
    <property type="molecule type" value="Genomic_DNA"/>
</dbReference>
<evidence type="ECO:0000313" key="2">
    <source>
        <dbReference type="Proteomes" id="UP001055439"/>
    </source>
</evidence>
<evidence type="ECO:0000313" key="1">
    <source>
        <dbReference type="EMBL" id="URD75413.1"/>
    </source>
</evidence>